<dbReference type="InterPro" id="IPR030830">
    <property type="entry name" value="Myo_inos_IolC"/>
</dbReference>
<dbReference type="Pfam" id="PF00294">
    <property type="entry name" value="PfkB"/>
    <property type="match status" value="1"/>
</dbReference>
<keyword evidence="5" id="KW-0067">ATP-binding</keyword>
<dbReference type="Gene3D" id="3.20.20.70">
    <property type="entry name" value="Aldolase class I"/>
    <property type="match status" value="1"/>
</dbReference>
<comment type="caution">
    <text evidence="8">The sequence shown here is derived from an EMBL/GenBank/DDBJ whole genome shotgun (WGS) entry which is preliminary data.</text>
</comment>
<dbReference type="SUPFAM" id="SSF53613">
    <property type="entry name" value="Ribokinase-like"/>
    <property type="match status" value="1"/>
</dbReference>
<sequence length="645" mass="69043">MPEAQDRALDVICLGRAAVDLYGQQVGGRLEDMRSFAKYLGGSSANLAAGAARMGLRSAMLARVGDEQMGRFVREALATEGVDVSHVTTDPDRLTALVILGIGAGEDVPHIFYRERCADMGLVEDDIDPDFIGSSRMLSVTGTHLSTATTRAAVVKAMTCARERGTQVTLDIDYRPVLWGLVSAGDGASRYAECAEASAVLADILPLCDLVVGTEEEIRIAAGGEDDLLASVQRVRALSDGWIVLKRGPDGCVVFAPGDIGSLDDGIVAQGTPVEVFNTLGAGDAFLSGFLGGWLTGESPATCGAMGNASGALVVARHGCTPAIPSRVELDAFLRRDPPPRVPRLDPELIRLHRSTTWKDDPKPLCVMAFDHRSQFIDMANEAGQPHARIDRFKTLIAEAALDVAAGLPDDVRGGFIVDQRFGGEAMDRLSAAGLWTACPVETPGSRPLAFEHGHGMGQQLLGLPPLNVIKCLVFYHPDDPLELRLAQEERVQALYSEICAQDRKLVLEVICPSTGAPVDDDTLPRAMRRFYNLGVFPDWWKVESQSAAGWRAVASVIDDCDPHCKGIVLLGLDASEDALREGFASAAGVPYMKGFAVGRSIFGAPARAWFAGEMDDAAARADVARRYRRMVDIWRQAAMGGAVS</sequence>
<dbReference type="InterPro" id="IPR050306">
    <property type="entry name" value="PfkB_Carbo_kinase"/>
</dbReference>
<dbReference type="AlphaFoldDB" id="A0A5N0TE92"/>
<evidence type="ECO:0000313" key="8">
    <source>
        <dbReference type="EMBL" id="KAA9131619.1"/>
    </source>
</evidence>
<dbReference type="Proteomes" id="UP000325372">
    <property type="component" value="Unassembled WGS sequence"/>
</dbReference>
<gene>
    <name evidence="8" type="primary">iolC</name>
    <name evidence="8" type="ORF">F3N42_09900</name>
</gene>
<reference evidence="8 9" key="1">
    <citation type="submission" date="2019-09" db="EMBL/GenBank/DDBJ databases">
        <title>Wenzhouxiangella sp. Genome sequencing and assembly.</title>
        <authorList>
            <person name="Zhang R."/>
        </authorList>
    </citation>
    <scope>NUCLEOTIDE SEQUENCE [LARGE SCALE GENOMIC DNA]</scope>
    <source>
        <strain evidence="8 9">W260</strain>
    </source>
</reference>
<keyword evidence="9" id="KW-1185">Reference proteome</keyword>
<evidence type="ECO:0000313" key="9">
    <source>
        <dbReference type="Proteomes" id="UP000325372"/>
    </source>
</evidence>
<dbReference type="InterPro" id="IPR011611">
    <property type="entry name" value="PfkB_dom"/>
</dbReference>
<dbReference type="RefSeq" id="WP_150864286.1">
    <property type="nucleotide sequence ID" value="NZ_VYXP01000005.1"/>
</dbReference>
<evidence type="ECO:0000259" key="6">
    <source>
        <dbReference type="Pfam" id="PF00294"/>
    </source>
</evidence>
<evidence type="ECO:0000256" key="2">
    <source>
        <dbReference type="ARBA" id="ARBA00022679"/>
    </source>
</evidence>
<dbReference type="EC" id="2.7.1.92" evidence="8"/>
<dbReference type="InterPro" id="IPR013785">
    <property type="entry name" value="Aldolase_TIM"/>
</dbReference>
<dbReference type="GO" id="GO:0005524">
    <property type="term" value="F:ATP binding"/>
    <property type="evidence" value="ECO:0007669"/>
    <property type="project" value="UniProtKB-KW"/>
</dbReference>
<feature type="domain" description="Carbohydrate kinase PfkB" evidence="6">
    <location>
        <begin position="10"/>
        <end position="326"/>
    </location>
</feature>
<dbReference type="CDD" id="cd01166">
    <property type="entry name" value="KdgK"/>
    <property type="match status" value="1"/>
</dbReference>
<keyword evidence="4 8" id="KW-0418">Kinase</keyword>
<accession>A0A5N0TE92</accession>
<keyword evidence="2 8" id="KW-0808">Transferase</keyword>
<dbReference type="InterPro" id="IPR002173">
    <property type="entry name" value="Carboh/pur_kinase_PfkB_CS"/>
</dbReference>
<dbReference type="InterPro" id="IPR029056">
    <property type="entry name" value="Ribokinase-like"/>
</dbReference>
<dbReference type="InterPro" id="IPR023314">
    <property type="entry name" value="Myo_inos_IolC-like_sf"/>
</dbReference>
<dbReference type="GO" id="GO:0047590">
    <property type="term" value="F:5-dehydro-2-deoxygluconokinase activity"/>
    <property type="evidence" value="ECO:0007669"/>
    <property type="project" value="UniProtKB-EC"/>
</dbReference>
<evidence type="ECO:0000256" key="4">
    <source>
        <dbReference type="ARBA" id="ARBA00022777"/>
    </source>
</evidence>
<dbReference type="PANTHER" id="PTHR43085">
    <property type="entry name" value="HEXOKINASE FAMILY MEMBER"/>
    <property type="match status" value="1"/>
</dbReference>
<dbReference type="PANTHER" id="PTHR43085:SF49">
    <property type="entry name" value="5-DEHYDRO-2-DEOXYGLUCONOKINASE"/>
    <property type="match status" value="1"/>
</dbReference>
<dbReference type="Pfam" id="PF09863">
    <property type="entry name" value="DUF2090"/>
    <property type="match status" value="1"/>
</dbReference>
<keyword evidence="3" id="KW-0547">Nucleotide-binding</keyword>
<evidence type="ECO:0000256" key="3">
    <source>
        <dbReference type="ARBA" id="ARBA00022741"/>
    </source>
</evidence>
<name>A0A5N0TE92_9GAMM</name>
<dbReference type="Gene3D" id="2.20.150.10">
    <property type="entry name" value="putative 5-dehydro-2- deoxygluconokinase"/>
    <property type="match status" value="1"/>
</dbReference>
<evidence type="ECO:0000256" key="5">
    <source>
        <dbReference type="ARBA" id="ARBA00022840"/>
    </source>
</evidence>
<dbReference type="InterPro" id="IPR018659">
    <property type="entry name" value="DUF2090"/>
</dbReference>
<comment type="similarity">
    <text evidence="1">Belongs to the carbohydrate kinase PfkB family.</text>
</comment>
<dbReference type="Gene3D" id="3.40.1190.20">
    <property type="match status" value="1"/>
</dbReference>
<dbReference type="NCBIfam" id="TIGR04382">
    <property type="entry name" value="myo_inos_iolC_N"/>
    <property type="match status" value="1"/>
</dbReference>
<dbReference type="EMBL" id="VYXP01000005">
    <property type="protein sequence ID" value="KAA9131619.1"/>
    <property type="molecule type" value="Genomic_DNA"/>
</dbReference>
<evidence type="ECO:0000259" key="7">
    <source>
        <dbReference type="Pfam" id="PF09863"/>
    </source>
</evidence>
<organism evidence="8 9">
    <name type="scientific">Marinihelvus fidelis</name>
    <dbReference type="NCBI Taxonomy" id="2613842"/>
    <lineage>
        <taxon>Bacteria</taxon>
        <taxon>Pseudomonadati</taxon>
        <taxon>Pseudomonadota</taxon>
        <taxon>Gammaproteobacteria</taxon>
        <taxon>Chromatiales</taxon>
        <taxon>Wenzhouxiangellaceae</taxon>
        <taxon>Marinihelvus</taxon>
    </lineage>
</organism>
<proteinExistence type="inferred from homology"/>
<dbReference type="PROSITE" id="PS00584">
    <property type="entry name" value="PFKB_KINASES_2"/>
    <property type="match status" value="1"/>
</dbReference>
<protein>
    <submittedName>
        <fullName evidence="8">5-dehydro-2-deoxygluconokinase</fullName>
        <ecNumber evidence="8">2.7.1.92</ecNumber>
    </submittedName>
</protein>
<feature type="domain" description="DUF2090" evidence="7">
    <location>
        <begin position="329"/>
        <end position="638"/>
    </location>
</feature>
<evidence type="ECO:0000256" key="1">
    <source>
        <dbReference type="ARBA" id="ARBA00010688"/>
    </source>
</evidence>